<evidence type="ECO:0008006" key="3">
    <source>
        <dbReference type="Google" id="ProtNLM"/>
    </source>
</evidence>
<protein>
    <recommendedName>
        <fullName evidence="3">F-box domain-containing protein</fullName>
    </recommendedName>
</protein>
<dbReference type="InterPro" id="IPR038883">
    <property type="entry name" value="AN11006-like"/>
</dbReference>
<gene>
    <name evidence="1" type="ORF">CNMCM6805_002965</name>
</gene>
<dbReference type="Proteomes" id="UP000653565">
    <property type="component" value="Unassembled WGS sequence"/>
</dbReference>
<dbReference type="OrthoDB" id="62952at2759"/>
<dbReference type="EMBL" id="JAAAPX010000017">
    <property type="protein sequence ID" value="KAF4242452.1"/>
    <property type="molecule type" value="Genomic_DNA"/>
</dbReference>
<evidence type="ECO:0000313" key="2">
    <source>
        <dbReference type="Proteomes" id="UP000653565"/>
    </source>
</evidence>
<accession>A0A8H4HCX7</accession>
<comment type="caution">
    <text evidence="1">The sequence shown here is derived from an EMBL/GenBank/DDBJ whole genome shotgun (WGS) entry which is preliminary data.</text>
</comment>
<dbReference type="PANTHER" id="PTHR42085">
    <property type="entry name" value="F-BOX DOMAIN-CONTAINING PROTEIN"/>
    <property type="match status" value="1"/>
</dbReference>
<proteinExistence type="predicted"/>
<reference evidence="1" key="2">
    <citation type="submission" date="2020-04" db="EMBL/GenBank/DDBJ databases">
        <authorList>
            <person name="Santos R.A.C."/>
            <person name="Steenwyk J.L."/>
            <person name="Rivero-Menendez O."/>
            <person name="Mead M.E."/>
            <person name="Silva L.P."/>
            <person name="Bastos R.W."/>
            <person name="Alastruey-Izquierdo A."/>
            <person name="Goldman G.H."/>
            <person name="Rokas A."/>
        </authorList>
    </citation>
    <scope>NUCLEOTIDE SEQUENCE</scope>
    <source>
        <strain evidence="1">CNM-CM6805</strain>
    </source>
</reference>
<dbReference type="AlphaFoldDB" id="A0A8H4HCX7"/>
<organism evidence="1 2">
    <name type="scientific">Aspergillus fumigatiaffinis</name>
    <dbReference type="NCBI Taxonomy" id="340414"/>
    <lineage>
        <taxon>Eukaryota</taxon>
        <taxon>Fungi</taxon>
        <taxon>Dikarya</taxon>
        <taxon>Ascomycota</taxon>
        <taxon>Pezizomycotina</taxon>
        <taxon>Eurotiomycetes</taxon>
        <taxon>Eurotiomycetidae</taxon>
        <taxon>Eurotiales</taxon>
        <taxon>Aspergillaceae</taxon>
        <taxon>Aspergillus</taxon>
        <taxon>Aspergillus subgen. Fumigati</taxon>
    </lineage>
</organism>
<name>A0A8H4HCX7_9EURO</name>
<evidence type="ECO:0000313" key="1">
    <source>
        <dbReference type="EMBL" id="KAF4242452.1"/>
    </source>
</evidence>
<reference evidence="1" key="1">
    <citation type="journal article" date="2020" name="bioRxiv">
        <title>Genomic and phenotypic heterogeneity of clinical isolates of the human pathogens Aspergillus fumigatus, Aspergillus lentulus and Aspergillus fumigatiaffinis.</title>
        <authorList>
            <person name="dos Santos R.A.C."/>
            <person name="Steenwyk J.L."/>
            <person name="Rivero-Menendez O."/>
            <person name="Mead M.E."/>
            <person name="Silva L.P."/>
            <person name="Bastos R.W."/>
            <person name="Alastruey-Izquierdo A."/>
            <person name="Goldman G.H."/>
            <person name="Rokas A."/>
        </authorList>
    </citation>
    <scope>NUCLEOTIDE SEQUENCE</scope>
    <source>
        <strain evidence="1">CNM-CM6805</strain>
    </source>
</reference>
<keyword evidence="2" id="KW-1185">Reference proteome</keyword>
<sequence length="326" mass="38627">MPFFNLPHHIRDQIYRYSLVMGRVFIRPFTTVEVLMDPNRKDIYGTPNLALLWTSKRMYEEAMPIYLSENVFSLVQVDLLAAARAEYPRVFENLKKVRNLELVFDCRDYIYLAQFLSRELPGVTMAVRDAKVSSKHKRKVIEELDEMQVDFDIPRIEQTESDSDSEEVSSEEAHEIHDQHIENMKEYLWGRTMSFVRQTFQLSRLYIDLRHCTCNWGCCRLATEVLDWGWFHVWIHGMPDEIHVRGTSGREKKLIARLFDKQRFHAGLEIDQVFDQDRLEDADDCKASKFVFRKFIRDSFASERSRDRKIPLASMNWNKNLAVNSQ</sequence>
<dbReference type="PANTHER" id="PTHR42085:SF2">
    <property type="entry name" value="F-BOX DOMAIN-CONTAINING PROTEIN"/>
    <property type="match status" value="1"/>
</dbReference>